<protein>
    <submittedName>
        <fullName evidence="1">Uncharacterized protein</fullName>
    </submittedName>
</protein>
<dbReference type="EMBL" id="JACHXN010000003">
    <property type="protein sequence ID" value="MBB3144957.1"/>
    <property type="molecule type" value="Genomic_DNA"/>
</dbReference>
<dbReference type="RefSeq" id="WP_183661392.1">
    <property type="nucleotide sequence ID" value="NZ_JACHXN010000003.1"/>
</dbReference>
<proteinExistence type="predicted"/>
<gene>
    <name evidence="1" type="ORF">FHS21_001358</name>
</gene>
<evidence type="ECO:0000313" key="2">
    <source>
        <dbReference type="Proteomes" id="UP000554520"/>
    </source>
</evidence>
<sequence>MDNRVEIIDKINLVRRHVDLVGMAVEAIEDRNQADALSEGVWIVQTSLRELKELAKDALASEDALNK</sequence>
<keyword evidence="2" id="KW-1185">Reference proteome</keyword>
<accession>A0A839U3C3</accession>
<organism evidence="1 2">
    <name type="scientific">Phyllobacterium trifolii</name>
    <dbReference type="NCBI Taxonomy" id="300193"/>
    <lineage>
        <taxon>Bacteria</taxon>
        <taxon>Pseudomonadati</taxon>
        <taxon>Pseudomonadota</taxon>
        <taxon>Alphaproteobacteria</taxon>
        <taxon>Hyphomicrobiales</taxon>
        <taxon>Phyllobacteriaceae</taxon>
        <taxon>Phyllobacterium</taxon>
    </lineage>
</organism>
<dbReference type="AlphaFoldDB" id="A0A839U3C3"/>
<evidence type="ECO:0000313" key="1">
    <source>
        <dbReference type="EMBL" id="MBB3144957.1"/>
    </source>
</evidence>
<dbReference type="Proteomes" id="UP000554520">
    <property type="component" value="Unassembled WGS sequence"/>
</dbReference>
<name>A0A839U3C3_9HYPH</name>
<reference evidence="1 2" key="1">
    <citation type="submission" date="2020-08" db="EMBL/GenBank/DDBJ databases">
        <title>Genomic Encyclopedia of Type Strains, Phase III (KMG-III): the genomes of soil and plant-associated and newly described type strains.</title>
        <authorList>
            <person name="Whitman W."/>
        </authorList>
    </citation>
    <scope>NUCLEOTIDE SEQUENCE [LARGE SCALE GENOMIC DNA]</scope>
    <source>
        <strain evidence="1 2">CECT 7015</strain>
    </source>
</reference>
<comment type="caution">
    <text evidence="1">The sequence shown here is derived from an EMBL/GenBank/DDBJ whole genome shotgun (WGS) entry which is preliminary data.</text>
</comment>